<keyword evidence="1" id="KW-0732">Signal</keyword>
<dbReference type="EMBL" id="FOCL01000013">
    <property type="protein sequence ID" value="SEO78555.1"/>
    <property type="molecule type" value="Genomic_DNA"/>
</dbReference>
<feature type="signal peptide" evidence="1">
    <location>
        <begin position="1"/>
        <end position="20"/>
    </location>
</feature>
<accession>A0A1H8SJ13</accession>
<proteinExistence type="predicted"/>
<reference evidence="3" key="1">
    <citation type="submission" date="2016-10" db="EMBL/GenBank/DDBJ databases">
        <authorList>
            <person name="Varghese N."/>
            <person name="Submissions S."/>
        </authorList>
    </citation>
    <scope>NUCLEOTIDE SEQUENCE [LARGE SCALE GENOMIC DNA]</scope>
    <source>
        <strain evidence="3">Gh-48</strain>
    </source>
</reference>
<dbReference type="STRING" id="551995.SAMN05192574_11312"/>
<name>A0A1H8SJ13_9SPHI</name>
<dbReference type="NCBIfam" id="TIGR01200">
    <property type="entry name" value="GLPGLI"/>
    <property type="match status" value="1"/>
</dbReference>
<evidence type="ECO:0000256" key="1">
    <source>
        <dbReference type="SAM" id="SignalP"/>
    </source>
</evidence>
<feature type="chain" id="PRO_5011537091" evidence="1">
    <location>
        <begin position="21"/>
        <end position="259"/>
    </location>
</feature>
<dbReference type="RefSeq" id="WP_091219336.1">
    <property type="nucleotide sequence ID" value="NZ_FOCL01000013.1"/>
</dbReference>
<dbReference type="Pfam" id="PF09697">
    <property type="entry name" value="Porph_ging"/>
    <property type="match status" value="1"/>
</dbReference>
<dbReference type="Proteomes" id="UP000198942">
    <property type="component" value="Unassembled WGS sequence"/>
</dbReference>
<evidence type="ECO:0000313" key="3">
    <source>
        <dbReference type="Proteomes" id="UP000198942"/>
    </source>
</evidence>
<evidence type="ECO:0000313" key="2">
    <source>
        <dbReference type="EMBL" id="SEO78555.1"/>
    </source>
</evidence>
<dbReference type="InterPro" id="IPR005901">
    <property type="entry name" value="GLPGLI"/>
</dbReference>
<sequence length="259" mass="29445">MKKILTLTTLLLLSANLLLAQGNKHFTFHGTIEYDKSSNMWAMLQKLINKDNESWYQPMFDQYKKNKPQFKVLKSTLKFGNNQTLFTPIEPEYTPNNFGDELPMAVQNNTIYTDYNTGLSTSQKKVFEETFLVKDTTRHIKWKLTGESREIAGYNCRRANGLILDSIYVVAFYTDEIPVSGGPESFNGLPGMILGVALPHENITWFATKVTEQPVDEKSLIAPKKGKAGNNKSFLTVLQNAMKDWGETYAKQYLKGFSL</sequence>
<protein>
    <submittedName>
        <fullName evidence="2">GLPGLI family protein</fullName>
    </submittedName>
</protein>
<organism evidence="2 3">
    <name type="scientific">Mucilaginibacter gossypiicola</name>
    <dbReference type="NCBI Taxonomy" id="551995"/>
    <lineage>
        <taxon>Bacteria</taxon>
        <taxon>Pseudomonadati</taxon>
        <taxon>Bacteroidota</taxon>
        <taxon>Sphingobacteriia</taxon>
        <taxon>Sphingobacteriales</taxon>
        <taxon>Sphingobacteriaceae</taxon>
        <taxon>Mucilaginibacter</taxon>
    </lineage>
</organism>
<dbReference type="OrthoDB" id="1440774at2"/>
<dbReference type="AlphaFoldDB" id="A0A1H8SJ13"/>
<keyword evidence="3" id="KW-1185">Reference proteome</keyword>
<gene>
    <name evidence="2" type="ORF">SAMN05192574_11312</name>
</gene>